<dbReference type="InterPro" id="IPR022837">
    <property type="entry name" value="MsrQ-like"/>
</dbReference>
<accession>A0ABS6J3E4</accession>
<keyword evidence="7" id="KW-0479">Metal-binding</keyword>
<evidence type="ECO:0000256" key="2">
    <source>
        <dbReference type="ARBA" id="ARBA00022448"/>
    </source>
</evidence>
<comment type="cofactor">
    <cofactor evidence="7">
        <name>heme b</name>
        <dbReference type="ChEBI" id="CHEBI:60344"/>
    </cofactor>
    <text evidence="7">Binds 1 heme b (iron(II)-protoporphyrin IX) group per subunit.</text>
</comment>
<keyword evidence="2 7" id="KW-0813">Transport</keyword>
<feature type="transmembrane region" description="Helical" evidence="7">
    <location>
        <begin position="52"/>
        <end position="69"/>
    </location>
</feature>
<dbReference type="Proteomes" id="UP000731907">
    <property type="component" value="Unassembled WGS sequence"/>
</dbReference>
<organism evidence="9 10">
    <name type="scientific">Paragemmobacter amnigenus</name>
    <dbReference type="NCBI Taxonomy" id="2852097"/>
    <lineage>
        <taxon>Bacteria</taxon>
        <taxon>Pseudomonadati</taxon>
        <taxon>Pseudomonadota</taxon>
        <taxon>Alphaproteobacteria</taxon>
        <taxon>Rhodobacterales</taxon>
        <taxon>Paracoccaceae</taxon>
        <taxon>Paragemmobacter</taxon>
    </lineage>
</organism>
<dbReference type="NCBIfam" id="NF003833">
    <property type="entry name" value="PRK05419.1-5"/>
    <property type="match status" value="1"/>
</dbReference>
<name>A0ABS6J3E4_9RHOB</name>
<keyword evidence="7" id="KW-0285">Flavoprotein</keyword>
<keyword evidence="7" id="KW-0249">Electron transport</keyword>
<feature type="transmembrane region" description="Helical" evidence="7">
    <location>
        <begin position="176"/>
        <end position="191"/>
    </location>
</feature>
<keyword evidence="6 7" id="KW-0472">Membrane</keyword>
<dbReference type="InterPro" id="IPR013130">
    <property type="entry name" value="Fe3_Rdtase_TM_dom"/>
</dbReference>
<gene>
    <name evidence="7 9" type="primary">msrQ</name>
    <name evidence="9" type="ORF">GU927_009230</name>
</gene>
<feature type="transmembrane region" description="Helical" evidence="7">
    <location>
        <begin position="152"/>
        <end position="170"/>
    </location>
</feature>
<dbReference type="HAMAP" id="MF_01207">
    <property type="entry name" value="MsrQ"/>
    <property type="match status" value="1"/>
</dbReference>
<protein>
    <recommendedName>
        <fullName evidence="7">Protein-methionine-sulfoxide reductase heme-binding subunit MsrQ</fullName>
    </recommendedName>
    <alternativeName>
        <fullName evidence="7">Flavocytochrome MsrQ</fullName>
    </alternativeName>
</protein>
<proteinExistence type="inferred from homology"/>
<evidence type="ECO:0000256" key="5">
    <source>
        <dbReference type="ARBA" id="ARBA00023004"/>
    </source>
</evidence>
<dbReference type="RefSeq" id="WP_161762148.1">
    <property type="nucleotide sequence ID" value="NZ_JAAATX020000005.1"/>
</dbReference>
<comment type="subunit">
    <text evidence="7">Heterodimer of a catalytic subunit (MsrP) and a heme-binding subunit (MsrQ).</text>
</comment>
<dbReference type="PANTHER" id="PTHR36964:SF1">
    <property type="entry name" value="PROTEIN-METHIONINE-SULFOXIDE REDUCTASE HEME-BINDING SUBUNIT MSRQ"/>
    <property type="match status" value="1"/>
</dbReference>
<evidence type="ECO:0000313" key="9">
    <source>
        <dbReference type="EMBL" id="MBU9698032.1"/>
    </source>
</evidence>
<sequence length="208" mass="23239">MDRINTLARRVPVNAVYAAGLLPFLWIVWLTFTNGLGPDPVKEIELRLGELGLQFLVAGLVITPLRWAGLNLIRFRRAIGLLAFFYVAMHLMAWVTLDMGLRWSEMAADLVKRWYIIIGMAGFVAMIPLAITSNNASVRRLGSATWNSLHRLTYVAALAGAIHYVVLVKAWPIEPLLYLGAVLALLAARVWRRQQKRAATPVRQPAAQ</sequence>
<comment type="function">
    <text evidence="7">Part of the MsrPQ system that repairs oxidized periplasmic proteins containing methionine sulfoxide residues (Met-O), using respiratory chain electrons. Thus protects these proteins from oxidative-stress damage caused by reactive species of oxygen and chlorine generated by the host defense mechanisms. MsrPQ is essential for the maintenance of envelope integrity under bleach stress, rescuing a wide series of structurally unrelated periplasmic proteins from methionine oxidation. MsrQ provides electrons for reduction to the reductase catalytic subunit MsrP, using the quinone pool of the respiratory chain.</text>
</comment>
<keyword evidence="7" id="KW-1003">Cell membrane</keyword>
<reference evidence="9 10" key="1">
    <citation type="submission" date="2021-06" db="EMBL/GenBank/DDBJ databases">
        <title>Rhodobacteraceae bacterium strain HSP-20.</title>
        <authorList>
            <person name="Chen W.-M."/>
        </authorList>
    </citation>
    <scope>NUCLEOTIDE SEQUENCE [LARGE SCALE GENOMIC DNA]</scope>
    <source>
        <strain evidence="9 10">HSP-20</strain>
    </source>
</reference>
<evidence type="ECO:0000256" key="7">
    <source>
        <dbReference type="HAMAP-Rule" id="MF_01207"/>
    </source>
</evidence>
<feature type="transmembrane region" description="Helical" evidence="7">
    <location>
        <begin position="12"/>
        <end position="32"/>
    </location>
</feature>
<evidence type="ECO:0000313" key="10">
    <source>
        <dbReference type="Proteomes" id="UP000731907"/>
    </source>
</evidence>
<comment type="caution">
    <text evidence="9">The sequence shown here is derived from an EMBL/GenBank/DDBJ whole genome shotgun (WGS) entry which is preliminary data.</text>
</comment>
<keyword evidence="5 7" id="KW-0408">Iron</keyword>
<evidence type="ECO:0000256" key="6">
    <source>
        <dbReference type="ARBA" id="ARBA00023136"/>
    </source>
</evidence>
<keyword evidence="4 7" id="KW-1133">Transmembrane helix</keyword>
<evidence type="ECO:0000256" key="4">
    <source>
        <dbReference type="ARBA" id="ARBA00022989"/>
    </source>
</evidence>
<comment type="cofactor">
    <cofactor evidence="7">
        <name>FMN</name>
        <dbReference type="ChEBI" id="CHEBI:58210"/>
    </cofactor>
    <text evidence="7">Binds 1 FMN per subunit.</text>
</comment>
<keyword evidence="7" id="KW-0349">Heme</keyword>
<comment type="subcellular location">
    <subcellularLocation>
        <location evidence="7">Cell membrane</location>
        <topology evidence="7">Multi-pass membrane protein</topology>
    </subcellularLocation>
    <subcellularLocation>
        <location evidence="1">Membrane</location>
        <topology evidence="1">Multi-pass membrane protein</topology>
    </subcellularLocation>
</comment>
<keyword evidence="3 7" id="KW-0812">Transmembrane</keyword>
<dbReference type="Pfam" id="PF01794">
    <property type="entry name" value="Ferric_reduct"/>
    <property type="match status" value="1"/>
</dbReference>
<comment type="similarity">
    <text evidence="7">Belongs to the MsrQ family.</text>
</comment>
<feature type="transmembrane region" description="Helical" evidence="7">
    <location>
        <begin position="81"/>
        <end position="101"/>
    </location>
</feature>
<evidence type="ECO:0000256" key="3">
    <source>
        <dbReference type="ARBA" id="ARBA00022692"/>
    </source>
</evidence>
<evidence type="ECO:0000256" key="1">
    <source>
        <dbReference type="ARBA" id="ARBA00004141"/>
    </source>
</evidence>
<feature type="transmembrane region" description="Helical" evidence="7">
    <location>
        <begin position="113"/>
        <end position="131"/>
    </location>
</feature>
<dbReference type="PANTHER" id="PTHR36964">
    <property type="entry name" value="PROTEIN-METHIONINE-SULFOXIDE REDUCTASE HEME-BINDING SUBUNIT MSRQ"/>
    <property type="match status" value="1"/>
</dbReference>
<keyword evidence="7" id="KW-0288">FMN</keyword>
<feature type="domain" description="Ferric oxidoreductase" evidence="8">
    <location>
        <begin position="53"/>
        <end position="160"/>
    </location>
</feature>
<keyword evidence="10" id="KW-1185">Reference proteome</keyword>
<evidence type="ECO:0000259" key="8">
    <source>
        <dbReference type="Pfam" id="PF01794"/>
    </source>
</evidence>
<dbReference type="EMBL" id="JAAATX020000005">
    <property type="protein sequence ID" value="MBU9698032.1"/>
    <property type="molecule type" value="Genomic_DNA"/>
</dbReference>